<evidence type="ECO:0000256" key="8">
    <source>
        <dbReference type="ARBA" id="ARBA00059407"/>
    </source>
</evidence>
<evidence type="ECO:0000256" key="5">
    <source>
        <dbReference type="ARBA" id="ARBA00022963"/>
    </source>
</evidence>
<dbReference type="PANTHER" id="PTHR10728">
    <property type="entry name" value="CYTOSOLIC PHOSPHOLIPASE A2"/>
    <property type="match status" value="1"/>
</dbReference>
<dbReference type="GO" id="GO:0005576">
    <property type="term" value="C:extracellular region"/>
    <property type="evidence" value="ECO:0007669"/>
    <property type="project" value="TreeGrafter"/>
</dbReference>
<evidence type="ECO:0000259" key="11">
    <source>
        <dbReference type="PROSITE" id="PS51210"/>
    </source>
</evidence>
<dbReference type="GeneID" id="88171941"/>
<evidence type="ECO:0000256" key="9">
    <source>
        <dbReference type="PROSITE-ProRule" id="PRU00555"/>
    </source>
</evidence>
<comment type="catalytic activity">
    <reaction evidence="10">
        <text>a 1-acyl-sn-glycero-3-phosphocholine + H2O = sn-glycerol 3-phosphocholine + a fatty acid + H(+)</text>
        <dbReference type="Rhea" id="RHEA:15177"/>
        <dbReference type="ChEBI" id="CHEBI:15377"/>
        <dbReference type="ChEBI" id="CHEBI:15378"/>
        <dbReference type="ChEBI" id="CHEBI:16870"/>
        <dbReference type="ChEBI" id="CHEBI:28868"/>
        <dbReference type="ChEBI" id="CHEBI:58168"/>
        <dbReference type="EC" id="3.1.1.5"/>
    </reaction>
</comment>
<dbReference type="GO" id="GO:0005886">
    <property type="term" value="C:plasma membrane"/>
    <property type="evidence" value="ECO:0007669"/>
    <property type="project" value="TreeGrafter"/>
</dbReference>
<sequence>MRVAAFLACNALLAGVANGFKWPWENSSTKSASSSATQMSDSAISSWTGVTSSTGDGIGYAPRQTACPEQAIVREASDISKEEKQYVEQRQLVTTEALQKFLSEVSNLIDFNSDSFFGSASRNISIALAFSGGGYRAMLCGAGELLALDNRTTNLTTLGLGGLLQSATYILGLSGGLWLVGTLALNNWLSVSDVMNPKLNIWDLDDTIFNPSGINVFGTVSYYVRLGQAVNAKSDAGYATSITDVWGRALSYQFFNPDTFSNGGENVTWSGIQDLSSYKNHQMPFPIVLANGRNPGTYIVNLNSTVFEVTPYELGSWDPSLRSFVNLTFLGTALDDGKSMKQCVTNFDNAGFILGTLSSLFNQVLVRLKLNSGLNWAIKRVLESVLGTFSENEMDIASYEPNPFYNTLYGNLDSITNNQTLHLVDGGEDQQNIPLYPFIQNSRDVDVLFAFDNSGDTHQHWPNGSSLVHTFQRQFGPQGRGTPFPYVPTIEKFLSDGLTTRPVFFGCSANNLTDLVNYHNNTVNATDIPLVVYMPNHRQSYNSNTSTYKMNYDYDEMVGAVTNGFEVLTRGNFSDDAMWNKCVGCAIIRREQERRGLEQSDECKSCFEKYCWAGELKDTPALTVSMASLQTSKSSVSSTSSGASLALTSNSPVVSGQSTLSSLLTSQGTRTLASTTRANSGERVSCGIVSILTWLSLIMPAFI</sequence>
<evidence type="ECO:0000256" key="10">
    <source>
        <dbReference type="RuleBase" id="RU362103"/>
    </source>
</evidence>
<dbReference type="Gene3D" id="3.40.1090.10">
    <property type="entry name" value="Cytosolic phospholipase A2 catalytic domain"/>
    <property type="match status" value="1"/>
</dbReference>
<evidence type="ECO:0000313" key="12">
    <source>
        <dbReference type="EMBL" id="WPK23631.1"/>
    </source>
</evidence>
<name>A0AAX4H5Y1_9ASCO</name>
<comment type="function">
    <text evidence="8">Catalyzes the release of fatty acids from lysophospholipids. Phospholipase B may well contribute to pathogenicity by abetting the fungus in damaging and traversing host cell membranes, processes which likely increase the rapidity of disseminated infection.</text>
</comment>
<keyword evidence="4 9" id="KW-0378">Hydrolase</keyword>
<feature type="chain" id="PRO_5043094098" description="Lysophospholipase" evidence="10">
    <location>
        <begin position="20"/>
        <end position="703"/>
    </location>
</feature>
<dbReference type="PROSITE" id="PS51210">
    <property type="entry name" value="PLA2C"/>
    <property type="match status" value="1"/>
</dbReference>
<dbReference type="Pfam" id="PF01735">
    <property type="entry name" value="PLA2_B"/>
    <property type="match status" value="1"/>
</dbReference>
<reference evidence="12 13" key="1">
    <citation type="submission" date="2023-10" db="EMBL/GenBank/DDBJ databases">
        <title>Draft Genome Sequence of Candida saopaulonensis from a very Premature Infant with Sepsis.</title>
        <authorList>
            <person name="Ning Y."/>
            <person name="Dai R."/>
            <person name="Xiao M."/>
            <person name="Xu Y."/>
            <person name="Yan Q."/>
            <person name="Zhang L."/>
        </authorList>
    </citation>
    <scope>NUCLEOTIDE SEQUENCE [LARGE SCALE GENOMIC DNA]</scope>
    <source>
        <strain evidence="12 13">19XY460</strain>
    </source>
</reference>
<dbReference type="GO" id="GO:0005783">
    <property type="term" value="C:endoplasmic reticulum"/>
    <property type="evidence" value="ECO:0007669"/>
    <property type="project" value="TreeGrafter"/>
</dbReference>
<dbReference type="SUPFAM" id="SSF52151">
    <property type="entry name" value="FabD/lysophospholipase-like"/>
    <property type="match status" value="1"/>
</dbReference>
<evidence type="ECO:0000256" key="1">
    <source>
        <dbReference type="ARBA" id="ARBA00008780"/>
    </source>
</evidence>
<dbReference type="FunFam" id="3.40.1090.10:FF:000010">
    <property type="entry name" value="Lysophospholipase"/>
    <property type="match status" value="1"/>
</dbReference>
<evidence type="ECO:0000313" key="13">
    <source>
        <dbReference type="Proteomes" id="UP001338582"/>
    </source>
</evidence>
<evidence type="ECO:0000256" key="4">
    <source>
        <dbReference type="ARBA" id="ARBA00022801"/>
    </source>
</evidence>
<dbReference type="Proteomes" id="UP001338582">
    <property type="component" value="Chromosome 1"/>
</dbReference>
<dbReference type="InterPro" id="IPR016035">
    <property type="entry name" value="Acyl_Trfase/lysoPLipase"/>
</dbReference>
<proteinExistence type="inferred from homology"/>
<evidence type="ECO:0000256" key="2">
    <source>
        <dbReference type="ARBA" id="ARBA00013274"/>
    </source>
</evidence>
<dbReference type="EMBL" id="CP138894">
    <property type="protein sequence ID" value="WPK23631.1"/>
    <property type="molecule type" value="Genomic_DNA"/>
</dbReference>
<dbReference type="SMART" id="SM00022">
    <property type="entry name" value="PLAc"/>
    <property type="match status" value="1"/>
</dbReference>
<keyword evidence="13" id="KW-1185">Reference proteome</keyword>
<dbReference type="GO" id="GO:0004622">
    <property type="term" value="F:phosphatidylcholine lysophospholipase activity"/>
    <property type="evidence" value="ECO:0007669"/>
    <property type="project" value="UniProtKB-EC"/>
</dbReference>
<dbReference type="PANTHER" id="PTHR10728:SF33">
    <property type="entry name" value="LYSOPHOSPHOLIPASE 1-RELATED"/>
    <property type="match status" value="1"/>
</dbReference>
<protein>
    <recommendedName>
        <fullName evidence="2 10">Lysophospholipase</fullName>
        <ecNumber evidence="2 10">3.1.1.5</ecNumber>
    </recommendedName>
</protein>
<evidence type="ECO:0000256" key="7">
    <source>
        <dbReference type="ARBA" id="ARBA00023180"/>
    </source>
</evidence>
<feature type="domain" description="PLA2c" evidence="11">
    <location>
        <begin position="66"/>
        <end position="617"/>
    </location>
</feature>
<evidence type="ECO:0000256" key="6">
    <source>
        <dbReference type="ARBA" id="ARBA00023098"/>
    </source>
</evidence>
<dbReference type="KEGG" id="asau:88171941"/>
<dbReference type="RefSeq" id="XP_062876017.1">
    <property type="nucleotide sequence ID" value="XM_063019947.1"/>
</dbReference>
<feature type="signal peptide" evidence="10">
    <location>
        <begin position="1"/>
        <end position="19"/>
    </location>
</feature>
<keyword evidence="6 9" id="KW-0443">Lipid metabolism</keyword>
<keyword evidence="7" id="KW-0325">Glycoprotein</keyword>
<gene>
    <name evidence="12" type="ORF">PUMCH_000873</name>
</gene>
<dbReference type="GO" id="GO:0004623">
    <property type="term" value="F:phospholipase A2 activity"/>
    <property type="evidence" value="ECO:0007669"/>
    <property type="project" value="TreeGrafter"/>
</dbReference>
<dbReference type="InterPro" id="IPR002642">
    <property type="entry name" value="LysoPLipase_cat_dom"/>
</dbReference>
<dbReference type="EC" id="3.1.1.5" evidence="2 10"/>
<dbReference type="GO" id="GO:0046475">
    <property type="term" value="P:glycerophospholipid catabolic process"/>
    <property type="evidence" value="ECO:0007669"/>
    <property type="project" value="TreeGrafter"/>
</dbReference>
<dbReference type="GO" id="GO:0005829">
    <property type="term" value="C:cytosol"/>
    <property type="evidence" value="ECO:0007669"/>
    <property type="project" value="TreeGrafter"/>
</dbReference>
<dbReference type="AlphaFoldDB" id="A0AAX4H5Y1"/>
<accession>A0AAX4H5Y1</accession>
<organism evidence="12 13">
    <name type="scientific">Australozyma saopauloensis</name>
    <dbReference type="NCBI Taxonomy" id="291208"/>
    <lineage>
        <taxon>Eukaryota</taxon>
        <taxon>Fungi</taxon>
        <taxon>Dikarya</taxon>
        <taxon>Ascomycota</taxon>
        <taxon>Saccharomycotina</taxon>
        <taxon>Pichiomycetes</taxon>
        <taxon>Metschnikowiaceae</taxon>
        <taxon>Australozyma</taxon>
    </lineage>
</organism>
<keyword evidence="5 9" id="KW-0442">Lipid degradation</keyword>
<comment type="similarity">
    <text evidence="1 10">Belongs to the lysophospholipase family.</text>
</comment>
<evidence type="ECO:0000256" key="3">
    <source>
        <dbReference type="ARBA" id="ARBA00022729"/>
    </source>
</evidence>
<keyword evidence="3 10" id="KW-0732">Signal</keyword>